<dbReference type="GO" id="GO:0046491">
    <property type="term" value="P:L-methylmalonyl-CoA metabolic process"/>
    <property type="evidence" value="ECO:0007669"/>
    <property type="project" value="TreeGrafter"/>
</dbReference>
<accession>A0A7C4LK67</accession>
<dbReference type="AlphaFoldDB" id="A0A7C4LK67"/>
<dbReference type="EMBL" id="DSVQ01000003">
    <property type="protein sequence ID" value="HGT37938.1"/>
    <property type="molecule type" value="Genomic_DNA"/>
</dbReference>
<dbReference type="InterPro" id="IPR051785">
    <property type="entry name" value="MMCE/EMCE_epimerase"/>
</dbReference>
<dbReference type="PROSITE" id="PS00934">
    <property type="entry name" value="GLYOXALASE_I_1"/>
    <property type="match status" value="1"/>
</dbReference>
<reference evidence="3" key="1">
    <citation type="journal article" date="2020" name="mSystems">
        <title>Genome- and Community-Level Interaction Insights into Carbon Utilization and Element Cycling Functions of Hydrothermarchaeota in Hydrothermal Sediment.</title>
        <authorList>
            <person name="Zhou Z."/>
            <person name="Liu Y."/>
            <person name="Xu W."/>
            <person name="Pan J."/>
            <person name="Luo Z.H."/>
            <person name="Li M."/>
        </authorList>
    </citation>
    <scope>NUCLEOTIDE SEQUENCE [LARGE SCALE GENOMIC DNA]</scope>
    <source>
        <strain evidence="3">SpSt-508</strain>
    </source>
</reference>
<evidence type="ECO:0000256" key="1">
    <source>
        <dbReference type="ARBA" id="ARBA00022723"/>
    </source>
</evidence>
<dbReference type="InterPro" id="IPR037523">
    <property type="entry name" value="VOC_core"/>
</dbReference>
<dbReference type="GO" id="GO:0046872">
    <property type="term" value="F:metal ion binding"/>
    <property type="evidence" value="ECO:0007669"/>
    <property type="project" value="UniProtKB-KW"/>
</dbReference>
<keyword evidence="1" id="KW-0479">Metal-binding</keyword>
<dbReference type="GO" id="GO:0004462">
    <property type="term" value="F:lactoylglutathione lyase activity"/>
    <property type="evidence" value="ECO:0007669"/>
    <property type="project" value="InterPro"/>
</dbReference>
<sequence length="134" mass="14613">MPTSPFHVKSLDHVTIVVRDLAATRRFYVDVLGMQEVPRPGFDFQGQWFQAGATQIHTILEFAGSGPAGNGAGNNSRGHHFAFVVDDAEVWVQRLAEFGLAPISPPRHRPDGAVQVFVQDPDGHLVELCSPAKT</sequence>
<dbReference type="SUPFAM" id="SSF54593">
    <property type="entry name" value="Glyoxalase/Bleomycin resistance protein/Dihydroxybiphenyl dioxygenase"/>
    <property type="match status" value="1"/>
</dbReference>
<dbReference type="InterPro" id="IPR004360">
    <property type="entry name" value="Glyas_Fos-R_dOase_dom"/>
</dbReference>
<dbReference type="PROSITE" id="PS51819">
    <property type="entry name" value="VOC"/>
    <property type="match status" value="1"/>
</dbReference>
<dbReference type="Pfam" id="PF00903">
    <property type="entry name" value="Glyoxalase"/>
    <property type="match status" value="1"/>
</dbReference>
<dbReference type="InterPro" id="IPR029068">
    <property type="entry name" value="Glyas_Bleomycin-R_OHBP_Dase"/>
</dbReference>
<gene>
    <name evidence="3" type="ORF">ENS64_01515</name>
</gene>
<evidence type="ECO:0000313" key="3">
    <source>
        <dbReference type="EMBL" id="HGT37938.1"/>
    </source>
</evidence>
<name>A0A7C4LK67_9PLAN</name>
<dbReference type="PANTHER" id="PTHR43048:SF3">
    <property type="entry name" value="METHYLMALONYL-COA EPIMERASE, MITOCHONDRIAL"/>
    <property type="match status" value="1"/>
</dbReference>
<protein>
    <submittedName>
        <fullName evidence="3">Glyoxalase</fullName>
    </submittedName>
</protein>
<proteinExistence type="predicted"/>
<dbReference type="PANTHER" id="PTHR43048">
    <property type="entry name" value="METHYLMALONYL-COA EPIMERASE"/>
    <property type="match status" value="1"/>
</dbReference>
<evidence type="ECO:0000259" key="2">
    <source>
        <dbReference type="PROSITE" id="PS51819"/>
    </source>
</evidence>
<dbReference type="GO" id="GO:0004493">
    <property type="term" value="F:methylmalonyl-CoA epimerase activity"/>
    <property type="evidence" value="ECO:0007669"/>
    <property type="project" value="TreeGrafter"/>
</dbReference>
<comment type="caution">
    <text evidence="3">The sequence shown here is derived from an EMBL/GenBank/DDBJ whole genome shotgun (WGS) entry which is preliminary data.</text>
</comment>
<dbReference type="InterPro" id="IPR018146">
    <property type="entry name" value="Glyoxalase_1_CS"/>
</dbReference>
<dbReference type="Gene3D" id="3.10.180.10">
    <property type="entry name" value="2,3-Dihydroxybiphenyl 1,2-Dioxygenase, domain 1"/>
    <property type="match status" value="1"/>
</dbReference>
<organism evidence="3">
    <name type="scientific">Schlesneria paludicola</name>
    <dbReference type="NCBI Taxonomy" id="360056"/>
    <lineage>
        <taxon>Bacteria</taxon>
        <taxon>Pseudomonadati</taxon>
        <taxon>Planctomycetota</taxon>
        <taxon>Planctomycetia</taxon>
        <taxon>Planctomycetales</taxon>
        <taxon>Planctomycetaceae</taxon>
        <taxon>Schlesneria</taxon>
    </lineage>
</organism>
<feature type="domain" description="VOC" evidence="2">
    <location>
        <begin position="10"/>
        <end position="131"/>
    </location>
</feature>